<dbReference type="EMBL" id="LUGG01000003">
    <property type="protein sequence ID" value="OBZ76855.1"/>
    <property type="molecule type" value="Genomic_DNA"/>
</dbReference>
<dbReference type="AlphaFoldDB" id="A0A1C7MIU4"/>
<reference evidence="1 2" key="1">
    <citation type="submission" date="2016-03" db="EMBL/GenBank/DDBJ databases">
        <title>Whole genome sequencing of Grifola frondosa 9006-11.</title>
        <authorList>
            <person name="Min B."/>
            <person name="Park H."/>
            <person name="Kim J.-G."/>
            <person name="Cho H."/>
            <person name="Oh Y.-L."/>
            <person name="Kong W.-S."/>
            <person name="Choi I.-G."/>
        </authorList>
    </citation>
    <scope>NUCLEOTIDE SEQUENCE [LARGE SCALE GENOMIC DNA]</scope>
    <source>
        <strain evidence="1 2">9006-11</strain>
    </source>
</reference>
<comment type="caution">
    <text evidence="1">The sequence shown here is derived from an EMBL/GenBank/DDBJ whole genome shotgun (WGS) entry which is preliminary data.</text>
</comment>
<dbReference type="InterPro" id="IPR012334">
    <property type="entry name" value="Pectin_lyas_fold"/>
</dbReference>
<dbReference type="Proteomes" id="UP000092993">
    <property type="component" value="Unassembled WGS sequence"/>
</dbReference>
<keyword evidence="2" id="KW-1185">Reference proteome</keyword>
<protein>
    <submittedName>
        <fullName evidence="1">Uncharacterized protein</fullName>
    </submittedName>
</protein>
<organism evidence="1 2">
    <name type="scientific">Grifola frondosa</name>
    <name type="common">Maitake</name>
    <name type="synonym">Polyporus frondosus</name>
    <dbReference type="NCBI Taxonomy" id="5627"/>
    <lineage>
        <taxon>Eukaryota</taxon>
        <taxon>Fungi</taxon>
        <taxon>Dikarya</taxon>
        <taxon>Basidiomycota</taxon>
        <taxon>Agaricomycotina</taxon>
        <taxon>Agaricomycetes</taxon>
        <taxon>Polyporales</taxon>
        <taxon>Grifolaceae</taxon>
        <taxon>Grifola</taxon>
    </lineage>
</organism>
<name>A0A1C7MIU4_GRIFR</name>
<dbReference type="Gene3D" id="2.160.20.10">
    <property type="entry name" value="Single-stranded right-handed beta-helix, Pectin lyase-like"/>
    <property type="match status" value="1"/>
</dbReference>
<accession>A0A1C7MIU4</accession>
<dbReference type="OrthoDB" id="1546079at2759"/>
<sequence>MHSSWDIIYLAVCNWSYRDTLGTPGMGVQISGFNFVGSTNTLSVNSDAMRVTVREGACTGSWDWSALKVSGGSAGPITNFNDIENVSQ</sequence>
<dbReference type="STRING" id="5627.A0A1C7MIU4"/>
<gene>
    <name evidence="1" type="ORF">A0H81_03389</name>
</gene>
<evidence type="ECO:0000313" key="1">
    <source>
        <dbReference type="EMBL" id="OBZ76855.1"/>
    </source>
</evidence>
<proteinExistence type="predicted"/>
<evidence type="ECO:0000313" key="2">
    <source>
        <dbReference type="Proteomes" id="UP000092993"/>
    </source>
</evidence>